<dbReference type="InParanoid" id="H2Z4L4"/>
<proteinExistence type="predicted"/>
<sequence length="130" mass="14761">MPSFQEAVEYLEKLEDGKVKSYKLAVKFPEYGVTTFPQLLLFLGTTPFKYDKPDDFAADSIVDWVEEAKQTPVPELTEETFEHLTQSSTGATTGDWMVMFANSKRPECMKPHLPDIGTAALRLRRRKNVA</sequence>
<protein>
    <recommendedName>
        <fullName evidence="3">Thioredoxin domain-containing protein</fullName>
    </recommendedName>
</protein>
<reference evidence="1" key="3">
    <citation type="submission" date="2025-09" db="UniProtKB">
        <authorList>
            <consortium name="Ensembl"/>
        </authorList>
    </citation>
    <scope>IDENTIFICATION</scope>
</reference>
<name>H2Z4L4_CIOSA</name>
<evidence type="ECO:0008006" key="3">
    <source>
        <dbReference type="Google" id="ProtNLM"/>
    </source>
</evidence>
<reference evidence="1" key="2">
    <citation type="submission" date="2025-08" db="UniProtKB">
        <authorList>
            <consortium name="Ensembl"/>
        </authorList>
    </citation>
    <scope>IDENTIFICATION</scope>
</reference>
<organism evidence="1 2">
    <name type="scientific">Ciona savignyi</name>
    <name type="common">Pacific transparent sea squirt</name>
    <dbReference type="NCBI Taxonomy" id="51511"/>
    <lineage>
        <taxon>Eukaryota</taxon>
        <taxon>Metazoa</taxon>
        <taxon>Chordata</taxon>
        <taxon>Tunicata</taxon>
        <taxon>Ascidiacea</taxon>
        <taxon>Phlebobranchia</taxon>
        <taxon>Cionidae</taxon>
        <taxon>Ciona</taxon>
    </lineage>
</organism>
<dbReference type="InterPro" id="IPR036249">
    <property type="entry name" value="Thioredoxin-like_sf"/>
</dbReference>
<dbReference type="PANTHER" id="PTHR19991">
    <property type="entry name" value="L 2 01289"/>
    <property type="match status" value="1"/>
</dbReference>
<evidence type="ECO:0000313" key="2">
    <source>
        <dbReference type="Proteomes" id="UP000007875"/>
    </source>
</evidence>
<dbReference type="HOGENOM" id="CLU_1942788_0_0_1"/>
<dbReference type="AlphaFoldDB" id="H2Z4L4"/>
<dbReference type="Proteomes" id="UP000007875">
    <property type="component" value="Unassembled WGS sequence"/>
</dbReference>
<accession>H2Z4L4</accession>
<dbReference type="PANTHER" id="PTHR19991:SF2">
    <property type="entry name" value="GH08893P"/>
    <property type="match status" value="1"/>
</dbReference>
<keyword evidence="2" id="KW-1185">Reference proteome</keyword>
<dbReference type="SUPFAM" id="SSF52833">
    <property type="entry name" value="Thioredoxin-like"/>
    <property type="match status" value="1"/>
</dbReference>
<dbReference type="STRING" id="51511.ENSCSAVP00000012526"/>
<dbReference type="eggNOG" id="KOG0191">
    <property type="taxonomic scope" value="Eukaryota"/>
</dbReference>
<evidence type="ECO:0000313" key="1">
    <source>
        <dbReference type="Ensembl" id="ENSCSAVP00000012526.1"/>
    </source>
</evidence>
<dbReference type="Ensembl" id="ENSCSAVT00000012670.1">
    <property type="protein sequence ID" value="ENSCSAVP00000012526.1"/>
    <property type="gene ID" value="ENSCSAVG00000007358.1"/>
</dbReference>
<reference evidence="2" key="1">
    <citation type="submission" date="2003-08" db="EMBL/GenBank/DDBJ databases">
        <authorList>
            <person name="Birren B."/>
            <person name="Nusbaum C."/>
            <person name="Abebe A."/>
            <person name="Abouelleil A."/>
            <person name="Adekoya E."/>
            <person name="Ait-zahra M."/>
            <person name="Allen N."/>
            <person name="Allen T."/>
            <person name="An P."/>
            <person name="Anderson M."/>
            <person name="Anderson S."/>
            <person name="Arachchi H."/>
            <person name="Armbruster J."/>
            <person name="Bachantsang P."/>
            <person name="Baldwin J."/>
            <person name="Barry A."/>
            <person name="Bayul T."/>
            <person name="Blitshsteyn B."/>
            <person name="Bloom T."/>
            <person name="Blye J."/>
            <person name="Boguslavskiy L."/>
            <person name="Borowsky M."/>
            <person name="Boukhgalter B."/>
            <person name="Brunache A."/>
            <person name="Butler J."/>
            <person name="Calixte N."/>
            <person name="Calvo S."/>
            <person name="Camarata J."/>
            <person name="Campo K."/>
            <person name="Chang J."/>
            <person name="Cheshatsang Y."/>
            <person name="Citroen M."/>
            <person name="Collymore A."/>
            <person name="Considine T."/>
            <person name="Cook A."/>
            <person name="Cooke P."/>
            <person name="Corum B."/>
            <person name="Cuomo C."/>
            <person name="David R."/>
            <person name="Dawoe T."/>
            <person name="Degray S."/>
            <person name="Dodge S."/>
            <person name="Dooley K."/>
            <person name="Dorje P."/>
            <person name="Dorjee K."/>
            <person name="Dorris L."/>
            <person name="Duffey N."/>
            <person name="Dupes A."/>
            <person name="Elkins T."/>
            <person name="Engels R."/>
            <person name="Erickson J."/>
            <person name="Farina A."/>
            <person name="Faro S."/>
            <person name="Ferreira P."/>
            <person name="Fischer H."/>
            <person name="Fitzgerald M."/>
            <person name="Foley K."/>
            <person name="Gage D."/>
            <person name="Galagan J."/>
            <person name="Gearin G."/>
            <person name="Gnerre S."/>
            <person name="Gnirke A."/>
            <person name="Goyette A."/>
            <person name="Graham J."/>
            <person name="Grandbois E."/>
            <person name="Gyaltsen K."/>
            <person name="Hafez N."/>
            <person name="Hagopian D."/>
            <person name="Hagos B."/>
            <person name="Hall J."/>
            <person name="Hatcher B."/>
            <person name="Heller A."/>
            <person name="Higgins H."/>
            <person name="Honan T."/>
            <person name="Horn A."/>
            <person name="Houde N."/>
            <person name="Hughes L."/>
            <person name="Hulme W."/>
            <person name="Husby E."/>
            <person name="Iliev I."/>
            <person name="Jaffe D."/>
            <person name="Jones C."/>
            <person name="Kamal M."/>
            <person name="Kamat A."/>
            <person name="Kamvysselis M."/>
            <person name="Karlsson E."/>
            <person name="Kells C."/>
            <person name="Kieu A."/>
            <person name="Kisner P."/>
            <person name="Kodira C."/>
            <person name="Kulbokas E."/>
            <person name="Labutti K."/>
            <person name="Lama D."/>
            <person name="Landers T."/>
            <person name="Leger J."/>
            <person name="Levine S."/>
            <person name="Lewis D."/>
            <person name="Lewis T."/>
            <person name="Lindblad-toh K."/>
            <person name="Liu X."/>
            <person name="Lokyitsang T."/>
            <person name="Lokyitsang Y."/>
            <person name="Lucien O."/>
            <person name="Lui A."/>
            <person name="Ma L.J."/>
            <person name="Mabbitt R."/>
            <person name="Macdonald J."/>
            <person name="Maclean C."/>
            <person name="Major J."/>
            <person name="Manning J."/>
            <person name="Marabella R."/>
            <person name="Maru K."/>
            <person name="Matthews C."/>
            <person name="Mauceli E."/>
            <person name="Mccarthy M."/>
            <person name="Mcdonough S."/>
            <person name="Mcghee T."/>
            <person name="Meldrim J."/>
            <person name="Meneus L."/>
            <person name="Mesirov J."/>
            <person name="Mihalev A."/>
            <person name="Mihova T."/>
            <person name="Mikkelsen T."/>
            <person name="Mlenga V."/>
            <person name="Moru K."/>
            <person name="Mozes J."/>
            <person name="Mulrain L."/>
            <person name="Munson G."/>
            <person name="Naylor J."/>
            <person name="Newes C."/>
            <person name="Nguyen C."/>
            <person name="Nguyen N."/>
            <person name="Nguyen T."/>
            <person name="Nicol R."/>
            <person name="Nielsen C."/>
            <person name="Nizzari M."/>
            <person name="Norbu C."/>
            <person name="Norbu N."/>
            <person name="O'donnell P."/>
            <person name="Okoawo O."/>
            <person name="O'leary S."/>
            <person name="Omotosho B."/>
            <person name="O'neill K."/>
            <person name="Osman S."/>
            <person name="Parker S."/>
            <person name="Perrin D."/>
            <person name="Phunkhang P."/>
            <person name="Piqani B."/>
            <person name="Purcell S."/>
            <person name="Rachupka T."/>
            <person name="Ramasamy U."/>
            <person name="Rameau R."/>
            <person name="Ray V."/>
            <person name="Raymond C."/>
            <person name="Retta R."/>
            <person name="Richardson S."/>
            <person name="Rise C."/>
            <person name="Rodriguez J."/>
            <person name="Rogers J."/>
            <person name="Rogov P."/>
            <person name="Rutman M."/>
            <person name="Schupbach R."/>
            <person name="Seaman C."/>
            <person name="Settipalli S."/>
            <person name="Sharpe T."/>
            <person name="Sheridan J."/>
            <person name="Sherpa N."/>
            <person name="Shi J."/>
            <person name="Smirnov S."/>
            <person name="Smith C."/>
            <person name="Sougnez C."/>
            <person name="Spencer B."/>
            <person name="Stalker J."/>
            <person name="Stange-thomann N."/>
            <person name="Stavropoulos S."/>
            <person name="Stetson K."/>
            <person name="Stone C."/>
            <person name="Stone S."/>
            <person name="Stubbs M."/>
            <person name="Talamas J."/>
            <person name="Tchuinga P."/>
            <person name="Tenzing P."/>
            <person name="Tesfaye S."/>
            <person name="Theodore J."/>
            <person name="Thoulutsang Y."/>
            <person name="Topham K."/>
            <person name="Towey S."/>
            <person name="Tsamla T."/>
            <person name="Tsomo N."/>
            <person name="Vallee D."/>
            <person name="Vassiliev H."/>
            <person name="Venkataraman V."/>
            <person name="Vinson J."/>
            <person name="Vo A."/>
            <person name="Wade C."/>
            <person name="Wang S."/>
            <person name="Wangchuk T."/>
            <person name="Wangdi T."/>
            <person name="Whittaker C."/>
            <person name="Wilkinson J."/>
            <person name="Wu Y."/>
            <person name="Wyman D."/>
            <person name="Yadav S."/>
            <person name="Yang S."/>
            <person name="Yang X."/>
            <person name="Yeager S."/>
            <person name="Yee E."/>
            <person name="Young G."/>
            <person name="Zainoun J."/>
            <person name="Zembeck L."/>
            <person name="Zimmer A."/>
            <person name="Zody M."/>
            <person name="Lander E."/>
        </authorList>
    </citation>
    <scope>NUCLEOTIDE SEQUENCE [LARGE SCALE GENOMIC DNA]</scope>
</reference>